<accession>A0A173VVW0</accession>
<dbReference type="RefSeq" id="WP_007898728.1">
    <property type="nucleotide sequence ID" value="NZ_CDRH01000658.1"/>
</dbReference>
<dbReference type="GeneID" id="78336815"/>
<sequence>MARATTKADLTSSANEQFNKMWKLIDCMTKSQQEAAFAEEMATVGKETHWSRDKNLRDVLVHLYEWHQLLLSWIKANLNGEYQTFLPTPYNWKTYPAMNLEFWKKHQSTPLTEAKTILKESHKEVMTLIEQFSNEELFAKNSFGWTGSSTLGTYCVSTTASHYDWAIKKIKKHIKTNNK</sequence>
<evidence type="ECO:0000313" key="1">
    <source>
        <dbReference type="EMBL" id="CUN31669.1"/>
    </source>
</evidence>
<dbReference type="Pfam" id="PF08020">
    <property type="entry name" value="DUF1706"/>
    <property type="match status" value="1"/>
</dbReference>
<reference evidence="1 2" key="1">
    <citation type="submission" date="2015-09" db="EMBL/GenBank/DDBJ databases">
        <authorList>
            <consortium name="Pathogen Informatics"/>
        </authorList>
    </citation>
    <scope>NUCLEOTIDE SEQUENCE [LARGE SCALE GENOMIC DNA]</scope>
    <source>
        <strain evidence="1 2">2789STDY5608872</strain>
    </source>
</reference>
<dbReference type="AlphaFoldDB" id="A0A173VVW0"/>
<organism evidence="1 2">
    <name type="scientific">Parabacteroides distasonis</name>
    <dbReference type="NCBI Taxonomy" id="823"/>
    <lineage>
        <taxon>Bacteria</taxon>
        <taxon>Pseudomonadati</taxon>
        <taxon>Bacteroidota</taxon>
        <taxon>Bacteroidia</taxon>
        <taxon>Bacteroidales</taxon>
        <taxon>Tannerellaceae</taxon>
        <taxon>Parabacteroides</taxon>
    </lineage>
</organism>
<dbReference type="InterPro" id="IPR034660">
    <property type="entry name" value="DinB/YfiT-like"/>
</dbReference>
<name>A0A173VVW0_PARDI</name>
<evidence type="ECO:0000313" key="2">
    <source>
        <dbReference type="Proteomes" id="UP000095591"/>
    </source>
</evidence>
<proteinExistence type="predicted"/>
<dbReference type="PANTHER" id="PTHR40658">
    <property type="match status" value="1"/>
</dbReference>
<dbReference type="EMBL" id="CYXP01000010">
    <property type="protein sequence ID" value="CUN31669.1"/>
    <property type="molecule type" value="Genomic_DNA"/>
</dbReference>
<dbReference type="PIRSF" id="PIRSF031551">
    <property type="entry name" value="DUF1706"/>
    <property type="match status" value="1"/>
</dbReference>
<dbReference type="PANTHER" id="PTHR40658:SF4">
    <property type="entry name" value="HYPOTHETICAL CYTOSOLIC PROTEIN"/>
    <property type="match status" value="1"/>
</dbReference>
<gene>
    <name evidence="1" type="ORF">ERS852429_03795</name>
</gene>
<dbReference type="Gene3D" id="1.20.120.450">
    <property type="entry name" value="dinb family like domain"/>
    <property type="match status" value="1"/>
</dbReference>
<dbReference type="InterPro" id="IPR012550">
    <property type="entry name" value="DUF1706"/>
</dbReference>
<protein>
    <submittedName>
        <fullName evidence="1">Uncharacterized conserved protein</fullName>
    </submittedName>
</protein>
<dbReference type="Proteomes" id="UP000095591">
    <property type="component" value="Unassembled WGS sequence"/>
</dbReference>